<keyword evidence="1" id="KW-0479">Metal-binding</keyword>
<keyword evidence="5" id="KW-1185">Reference proteome</keyword>
<dbReference type="AlphaFoldDB" id="A0AAG5DJ45"/>
<dbReference type="EnsemblMetazoa" id="ENSAATROPT012176">
    <property type="protein sequence ID" value="ENSAATROPP011040"/>
    <property type="gene ID" value="ENSAATROPG009911"/>
</dbReference>
<feature type="compositionally biased region" description="Low complexity" evidence="2">
    <location>
        <begin position="138"/>
        <end position="148"/>
    </location>
</feature>
<feature type="binding site" evidence="1">
    <location>
        <position position="17"/>
    </location>
    <ligand>
        <name>Zn(2+)</name>
        <dbReference type="ChEBI" id="CHEBI:29105"/>
    </ligand>
</feature>
<feature type="binding site" evidence="1">
    <location>
        <position position="70"/>
    </location>
    <ligand>
        <name>Zn(2+)</name>
        <dbReference type="ChEBI" id="CHEBI:29105"/>
    </ligand>
</feature>
<dbReference type="PROSITE" id="PS51915">
    <property type="entry name" value="ZAD"/>
    <property type="match status" value="1"/>
</dbReference>
<evidence type="ECO:0000259" key="3">
    <source>
        <dbReference type="PROSITE" id="PS51915"/>
    </source>
</evidence>
<feature type="compositionally biased region" description="Polar residues" evidence="2">
    <location>
        <begin position="114"/>
        <end position="123"/>
    </location>
</feature>
<feature type="domain" description="ZAD" evidence="3">
    <location>
        <begin position="12"/>
        <end position="94"/>
    </location>
</feature>
<keyword evidence="1" id="KW-0862">Zinc</keyword>
<organism evidence="4 5">
    <name type="scientific">Anopheles atroparvus</name>
    <name type="common">European mosquito</name>
    <dbReference type="NCBI Taxonomy" id="41427"/>
    <lineage>
        <taxon>Eukaryota</taxon>
        <taxon>Metazoa</taxon>
        <taxon>Ecdysozoa</taxon>
        <taxon>Arthropoda</taxon>
        <taxon>Hexapoda</taxon>
        <taxon>Insecta</taxon>
        <taxon>Pterygota</taxon>
        <taxon>Neoptera</taxon>
        <taxon>Endopterygota</taxon>
        <taxon>Diptera</taxon>
        <taxon>Nematocera</taxon>
        <taxon>Culicoidea</taxon>
        <taxon>Culicidae</taxon>
        <taxon>Anophelinae</taxon>
        <taxon>Anopheles</taxon>
    </lineage>
</organism>
<dbReference type="GO" id="GO:0008270">
    <property type="term" value="F:zinc ion binding"/>
    <property type="evidence" value="ECO:0007669"/>
    <property type="project" value="UniProtKB-UniRule"/>
</dbReference>
<sequence length="196" mass="21451">MATTLDARHLENVCRLCLTDASEAGHMLPIFPIRGGNPNNPASMVNRIYQCTSLKLEPREGIPSTICELCTVRLEDWYAFREQCLGSDEYLRVAFAHLHCSEGQMAQYMPQFPSQQQRLTGNGTSESAARPSPPTSSPPEGSSSRSSSLAKRRKSIFEWTLGDGKGNNTDQKVIVEVLGDGVTAGDGQSTQNERSD</sequence>
<dbReference type="InterPro" id="IPR012934">
    <property type="entry name" value="Znf_AD"/>
</dbReference>
<evidence type="ECO:0000256" key="1">
    <source>
        <dbReference type="PROSITE-ProRule" id="PRU01263"/>
    </source>
</evidence>
<dbReference type="Gene3D" id="3.40.1800.20">
    <property type="match status" value="1"/>
</dbReference>
<feature type="region of interest" description="Disordered" evidence="2">
    <location>
        <begin position="114"/>
        <end position="151"/>
    </location>
</feature>
<keyword evidence="1" id="KW-0863">Zinc-finger</keyword>
<feature type="binding site" evidence="1">
    <location>
        <position position="67"/>
    </location>
    <ligand>
        <name>Zn(2+)</name>
        <dbReference type="ChEBI" id="CHEBI:29105"/>
    </ligand>
</feature>
<feature type="binding site" evidence="1">
    <location>
        <position position="14"/>
    </location>
    <ligand>
        <name>Zn(2+)</name>
        <dbReference type="ChEBI" id="CHEBI:29105"/>
    </ligand>
</feature>
<protein>
    <recommendedName>
        <fullName evidence="3">ZAD domain-containing protein</fullName>
    </recommendedName>
</protein>
<dbReference type="Proteomes" id="UP000075880">
    <property type="component" value="Unassembled WGS sequence"/>
</dbReference>
<dbReference type="SMART" id="SM00868">
    <property type="entry name" value="zf-AD"/>
    <property type="match status" value="1"/>
</dbReference>
<name>A0AAG5DJ45_ANOAO</name>
<dbReference type="Pfam" id="PF07776">
    <property type="entry name" value="zf-AD"/>
    <property type="match status" value="1"/>
</dbReference>
<dbReference type="GO" id="GO:0005634">
    <property type="term" value="C:nucleus"/>
    <property type="evidence" value="ECO:0007669"/>
    <property type="project" value="InterPro"/>
</dbReference>
<evidence type="ECO:0000256" key="2">
    <source>
        <dbReference type="SAM" id="MobiDB-lite"/>
    </source>
</evidence>
<reference evidence="4" key="1">
    <citation type="submission" date="2024-04" db="UniProtKB">
        <authorList>
            <consortium name="EnsemblMetazoa"/>
        </authorList>
    </citation>
    <scope>IDENTIFICATION</scope>
    <source>
        <strain evidence="4">EBRO</strain>
    </source>
</reference>
<evidence type="ECO:0000313" key="4">
    <source>
        <dbReference type="EnsemblMetazoa" id="ENSAATROPP011040"/>
    </source>
</evidence>
<proteinExistence type="predicted"/>
<accession>A0AAG5DJ45</accession>
<dbReference type="SUPFAM" id="SSF57716">
    <property type="entry name" value="Glucocorticoid receptor-like (DNA-binding domain)"/>
    <property type="match status" value="1"/>
</dbReference>
<evidence type="ECO:0000313" key="5">
    <source>
        <dbReference type="Proteomes" id="UP000075880"/>
    </source>
</evidence>